<evidence type="ECO:0000256" key="1">
    <source>
        <dbReference type="SAM" id="MobiDB-lite"/>
    </source>
</evidence>
<name>A0A916PCN0_MYCTX</name>
<proteinExistence type="predicted"/>
<dbReference type="EMBL" id="CSBK01002424">
    <property type="protein sequence ID" value="COZ81672.1"/>
    <property type="molecule type" value="Genomic_DNA"/>
</dbReference>
<comment type="caution">
    <text evidence="2">The sequence shown here is derived from an EMBL/GenBank/DDBJ whole genome shotgun (WGS) entry which is preliminary data.</text>
</comment>
<feature type="region of interest" description="Disordered" evidence="1">
    <location>
        <begin position="1"/>
        <end position="20"/>
    </location>
</feature>
<protein>
    <submittedName>
        <fullName evidence="2">Uncharacterized protein</fullName>
    </submittedName>
</protein>
<organism evidence="2 3">
    <name type="scientific">Mycobacterium tuberculosis</name>
    <dbReference type="NCBI Taxonomy" id="1773"/>
    <lineage>
        <taxon>Bacteria</taxon>
        <taxon>Bacillati</taxon>
        <taxon>Actinomycetota</taxon>
        <taxon>Actinomycetes</taxon>
        <taxon>Mycobacteriales</taxon>
        <taxon>Mycobacteriaceae</taxon>
        <taxon>Mycobacterium</taxon>
        <taxon>Mycobacterium tuberculosis complex</taxon>
    </lineage>
</organism>
<evidence type="ECO:0000313" key="3">
    <source>
        <dbReference type="Proteomes" id="UP000039021"/>
    </source>
</evidence>
<reference evidence="3" key="1">
    <citation type="submission" date="2015-03" db="EMBL/GenBank/DDBJ databases">
        <authorList>
            <consortium name="Pathogen Informatics"/>
        </authorList>
    </citation>
    <scope>NUCLEOTIDE SEQUENCE [LARGE SCALE GENOMIC DNA]</scope>
    <source>
        <strain evidence="3">N09902308</strain>
    </source>
</reference>
<sequence>MRASSSTCGSSSRIRRGVKPLDTKVRIRRCAGSSMASIDITRYASEVREDGSRDTP</sequence>
<dbReference type="AlphaFoldDB" id="A0A916PCN0"/>
<evidence type="ECO:0000313" key="2">
    <source>
        <dbReference type="EMBL" id="COZ81672.1"/>
    </source>
</evidence>
<gene>
    <name evidence="2" type="ORF">ERS007739_04161</name>
</gene>
<feature type="compositionally biased region" description="Low complexity" evidence="1">
    <location>
        <begin position="1"/>
        <end position="12"/>
    </location>
</feature>
<accession>A0A916PCN0</accession>
<dbReference type="Proteomes" id="UP000039021">
    <property type="component" value="Unassembled WGS sequence"/>
</dbReference>